<accession>A0A1H3M7P5</accession>
<dbReference type="Gene3D" id="3.80.10.10">
    <property type="entry name" value="Ribonuclease Inhibitor"/>
    <property type="match status" value="1"/>
</dbReference>
<name>A0A1H3M7P5_9ACTN</name>
<dbReference type="EMBL" id="FNQB01000001">
    <property type="protein sequence ID" value="SDY72740.1"/>
    <property type="molecule type" value="Genomic_DNA"/>
</dbReference>
<evidence type="ECO:0000313" key="4">
    <source>
        <dbReference type="EMBL" id="SDY72740.1"/>
    </source>
</evidence>
<evidence type="ECO:0000256" key="2">
    <source>
        <dbReference type="ARBA" id="ARBA00022840"/>
    </source>
</evidence>
<organism evidence="4 5">
    <name type="scientific">Asanoa ishikariensis</name>
    <dbReference type="NCBI Taxonomy" id="137265"/>
    <lineage>
        <taxon>Bacteria</taxon>
        <taxon>Bacillati</taxon>
        <taxon>Actinomycetota</taxon>
        <taxon>Actinomycetes</taxon>
        <taxon>Micromonosporales</taxon>
        <taxon>Micromonosporaceae</taxon>
        <taxon>Asanoa</taxon>
    </lineage>
</organism>
<dbReference type="Pfam" id="PF22733">
    <property type="entry name" value="NNH1"/>
    <property type="match status" value="1"/>
</dbReference>
<dbReference type="RefSeq" id="WP_090788223.1">
    <property type="nucleotide sequence ID" value="NZ_BOND01000017.1"/>
</dbReference>
<dbReference type="InterPro" id="IPR007111">
    <property type="entry name" value="NACHT_NTPase"/>
</dbReference>
<evidence type="ECO:0000256" key="1">
    <source>
        <dbReference type="ARBA" id="ARBA00022741"/>
    </source>
</evidence>
<feature type="domain" description="NACHT" evidence="3">
    <location>
        <begin position="264"/>
        <end position="392"/>
    </location>
</feature>
<dbReference type="OrthoDB" id="135105at2"/>
<dbReference type="PANTHER" id="PTHR46844">
    <property type="entry name" value="SLR5058 PROTEIN"/>
    <property type="match status" value="1"/>
</dbReference>
<dbReference type="STRING" id="137265.SAMN05421684_1240"/>
<keyword evidence="2" id="KW-0067">ATP-binding</keyword>
<dbReference type="InterPro" id="IPR032675">
    <property type="entry name" value="LRR_dom_sf"/>
</dbReference>
<protein>
    <submittedName>
        <fullName evidence="4">NACHT domain-containing protein</fullName>
    </submittedName>
</protein>
<reference evidence="5" key="1">
    <citation type="submission" date="2016-10" db="EMBL/GenBank/DDBJ databases">
        <authorList>
            <person name="Varghese N."/>
            <person name="Submissions S."/>
        </authorList>
    </citation>
    <scope>NUCLEOTIDE SEQUENCE [LARGE SCALE GENOMIC DNA]</scope>
    <source>
        <strain evidence="5">DSM 44718</strain>
    </source>
</reference>
<dbReference type="InterPro" id="IPR027417">
    <property type="entry name" value="P-loop_NTPase"/>
</dbReference>
<dbReference type="AlphaFoldDB" id="A0A1H3M7P5"/>
<gene>
    <name evidence="4" type="ORF">SAMN05421684_1240</name>
</gene>
<dbReference type="SUPFAM" id="SSF52058">
    <property type="entry name" value="L domain-like"/>
    <property type="match status" value="1"/>
</dbReference>
<evidence type="ECO:0000259" key="3">
    <source>
        <dbReference type="PROSITE" id="PS50837"/>
    </source>
</evidence>
<dbReference type="Pfam" id="PF05729">
    <property type="entry name" value="NACHT"/>
    <property type="match status" value="1"/>
</dbReference>
<dbReference type="GO" id="GO:0005524">
    <property type="term" value="F:ATP binding"/>
    <property type="evidence" value="ECO:0007669"/>
    <property type="project" value="UniProtKB-KW"/>
</dbReference>
<dbReference type="PROSITE" id="PS50837">
    <property type="entry name" value="NACHT"/>
    <property type="match status" value="1"/>
</dbReference>
<dbReference type="InterPro" id="IPR054547">
    <property type="entry name" value="NNH1"/>
</dbReference>
<evidence type="ECO:0000313" key="5">
    <source>
        <dbReference type="Proteomes" id="UP000199632"/>
    </source>
</evidence>
<sequence length="1017" mass="109798">MPIEKAVFNAVGPVAKMLWTKFFAQPQGAGLATKTPKLDSRLPFTKPKTSLDGADLDRLTTKLASRLDEMRKAEFPDLAEGDVAVAIERVGRALERVAPLDATKLFELDLRPERLAKLVMQVPRNAERRADMGSGGRFFDRILDLVCVHIVEFFTTRPEFERRAAVEQIRRSGTPASSSGPTSARAADYIAFERQYADSVVRRMNKVSFYGLRSGGYPDEMSRDHPLDSTYVPLRAAPTTPGGRAESALSAGASPLEEVLGDNRRLIITGSAGTGKTTAMQWLALSAVGHVDNSLSARLRGVMPFFLPIRTFTEAKAFPDPESFLLPIAPHSAGAMPHGWVHDCLRSGRAAVLVDGIDEIPKPRRQAAVKWVASLVEEFENARFVVTSRPAALESAWSSLPGFAGYELTPASPDDVQAMLRSWSQVADLDPWAREATDELTELAGSRPHLARLLGNPALCALAWRFAAHGSGSSVPADVMSLCDASVNLFVSRRDMARGLWATEDVWLNVREHRYLLASIAWWMTRNGLESAPVAAVIDQIAQELPRVYPQAGSSGPDQREAAERVLRFLLVRSGLVGRVADDRIGFSNDTIRDYLSAVGALGRGDASMLANDAPNGRWEQTTVMATALEPSLVDLLLSRAQDGGADRPDLLRLLGAALEMGGRAPAGAFEQTVARLVPPADTSEAGVLAACGPAVLPLLAALPDLSEAQSAAVIRTAALIGGPAALDLIRRHRSDDRPSVVAELVRGWPRFDPETYAREVLAEAALAAQSLRVDSEVLLPHLRFLTQLTRLRCTGDLDLGKLDRPSALDTVEIRDNSVLTSDDLRPHLDGLTTLILENCPALTDLSVLDGARLLRLCVRDCAVDLRTIPPGCTAELELELQASGSLADLPAALPLVRLAWPSTSAQVRDLGLVARYPSLRDLTTSGWPTLAEFAVLAALPDLQALEINGAVIDDFAPLAALTNLRRLRVSYYVAPSDPSPIGRLAHLGRLCLENRGIGPASFDEAAIGTKAKVTLR</sequence>
<proteinExistence type="predicted"/>
<dbReference type="Gene3D" id="3.40.50.300">
    <property type="entry name" value="P-loop containing nucleotide triphosphate hydrolases"/>
    <property type="match status" value="1"/>
</dbReference>
<keyword evidence="5" id="KW-1185">Reference proteome</keyword>
<dbReference type="PANTHER" id="PTHR46844:SF1">
    <property type="entry name" value="SLR5058 PROTEIN"/>
    <property type="match status" value="1"/>
</dbReference>
<keyword evidence="1" id="KW-0547">Nucleotide-binding</keyword>
<dbReference type="Proteomes" id="UP000199632">
    <property type="component" value="Unassembled WGS sequence"/>
</dbReference>
<dbReference type="SUPFAM" id="SSF52540">
    <property type="entry name" value="P-loop containing nucleoside triphosphate hydrolases"/>
    <property type="match status" value="1"/>
</dbReference>